<protein>
    <submittedName>
        <fullName evidence="1">Unannotated protein</fullName>
    </submittedName>
</protein>
<proteinExistence type="predicted"/>
<reference evidence="1" key="1">
    <citation type="submission" date="2020-05" db="EMBL/GenBank/DDBJ databases">
        <authorList>
            <person name="Chiriac C."/>
            <person name="Salcher M."/>
            <person name="Ghai R."/>
            <person name="Kavagutti S V."/>
        </authorList>
    </citation>
    <scope>NUCLEOTIDE SEQUENCE</scope>
</reference>
<dbReference type="AlphaFoldDB" id="A0A6J6LEA0"/>
<organism evidence="1">
    <name type="scientific">freshwater metagenome</name>
    <dbReference type="NCBI Taxonomy" id="449393"/>
    <lineage>
        <taxon>unclassified sequences</taxon>
        <taxon>metagenomes</taxon>
        <taxon>ecological metagenomes</taxon>
    </lineage>
</organism>
<evidence type="ECO:0000313" key="1">
    <source>
        <dbReference type="EMBL" id="CAB4659538.1"/>
    </source>
</evidence>
<name>A0A6J6LEA0_9ZZZZ</name>
<gene>
    <name evidence="1" type="ORF">UFOPK2295_00066</name>
</gene>
<accession>A0A6J6LEA0</accession>
<dbReference type="EMBL" id="CAEZWV010000001">
    <property type="protein sequence ID" value="CAB4659538.1"/>
    <property type="molecule type" value="Genomic_DNA"/>
</dbReference>
<sequence>MNQTEISVVDLAKELKRLANGLLREAQREADLACLSNLAAIKPLTQILFETISSEVVISKPETTDAETRNPIGFCATNSI</sequence>